<evidence type="ECO:0000313" key="5">
    <source>
        <dbReference type="Proteomes" id="UP000686327"/>
    </source>
</evidence>
<dbReference type="Proteomes" id="UP000686327">
    <property type="component" value="Unassembled WGS sequence"/>
</dbReference>
<gene>
    <name evidence="4" type="ORF">KC222_20265</name>
</gene>
<dbReference type="NCBIfam" id="NF007822">
    <property type="entry name" value="PRK10531.1"/>
    <property type="match status" value="1"/>
</dbReference>
<reference evidence="5" key="1">
    <citation type="submission" date="2023-07" db="EMBL/GenBank/DDBJ databases">
        <title>Cedecea davisae an AmpC producer and its therapeutic implications.</title>
        <authorList>
            <person name="Notter J."/>
        </authorList>
    </citation>
    <scope>NUCLEOTIDE SEQUENCE [LARGE SCALE GENOMIC DNA]</scope>
    <source>
        <strain evidence="5">1</strain>
    </source>
</reference>
<feature type="signal peptide" evidence="2">
    <location>
        <begin position="1"/>
        <end position="23"/>
    </location>
</feature>
<keyword evidence="5" id="KW-1185">Reference proteome</keyword>
<evidence type="ECO:0000259" key="3">
    <source>
        <dbReference type="Pfam" id="PF01095"/>
    </source>
</evidence>
<protein>
    <submittedName>
        <fullName evidence="4">Acyl-CoA thioester hydrolase</fullName>
    </submittedName>
</protein>
<dbReference type="Pfam" id="PF01095">
    <property type="entry name" value="Pectinesterase"/>
    <property type="match status" value="1"/>
</dbReference>
<dbReference type="PANTHER" id="PTHR31321:SF57">
    <property type="entry name" value="PECTINESTERASE 53-RELATED"/>
    <property type="match status" value="1"/>
</dbReference>
<dbReference type="GO" id="GO:0016787">
    <property type="term" value="F:hydrolase activity"/>
    <property type="evidence" value="ECO:0007669"/>
    <property type="project" value="UniProtKB-KW"/>
</dbReference>
<evidence type="ECO:0000256" key="2">
    <source>
        <dbReference type="SAM" id="SignalP"/>
    </source>
</evidence>
<dbReference type="InterPro" id="IPR000070">
    <property type="entry name" value="Pectinesterase_cat"/>
</dbReference>
<feature type="domain" description="Pectinesterase catalytic" evidence="3">
    <location>
        <begin position="195"/>
        <end position="314"/>
    </location>
</feature>
<dbReference type="EMBL" id="JAGRYU010000035">
    <property type="protein sequence ID" value="MBU4684340.1"/>
    <property type="molecule type" value="Genomic_DNA"/>
</dbReference>
<dbReference type="RefSeq" id="WP_216377098.1">
    <property type="nucleotide sequence ID" value="NZ_JAGRYT010000038.1"/>
</dbReference>
<sequence length="431" mass="46311">MNTLSVSRRVAALAFAVALSACSSTPPQDKPSTQVAPGTQSRPILAADEAQNFVAARYFTSMNPNEAPWTPSSIRTPQQPDFVVGPAGAAGVTHTSIQAAVDAAIIKHSSSRIYIAIMPGEYEGTVYIPAASGSVTLYGTTGNADDVKIGLTLDSEIDPTTWRRTVNPAGKYMPGKPAWYMFDSCQTRRSATVGVMCSAAVWSQNNGLQLQNLTIQNTLGDSVDAGNHQAVALRSDGDKVQLNNVHLLGRQNTFFVTNSDVQNRILPNRQTRTLVTNSYIEGDVDVVAGRGAVVFDNTDFRLVNSRTKEGYVFAPATLPNLYYGFLAVNSRFTAAGDAQLGRSWDLGSTENGYTAGQSANGQVVIRDSVINEGFNTAKPWGDALASKRPFAGNIGTKDDKDSIKRDLNDPSFNRMWEFNNRGLGSPVVAEK</sequence>
<feature type="chain" id="PRO_5046862475" evidence="2">
    <location>
        <begin position="24"/>
        <end position="431"/>
    </location>
</feature>
<name>A0ABS6DMN8_9ENTR</name>
<organism evidence="4 5">
    <name type="scientific">Cedecea davisae</name>
    <dbReference type="NCBI Taxonomy" id="158484"/>
    <lineage>
        <taxon>Bacteria</taxon>
        <taxon>Pseudomonadati</taxon>
        <taxon>Pseudomonadota</taxon>
        <taxon>Gammaproteobacteria</taxon>
        <taxon>Enterobacterales</taxon>
        <taxon>Enterobacteriaceae</taxon>
        <taxon>Cedecea</taxon>
    </lineage>
</organism>
<proteinExistence type="predicted"/>
<keyword evidence="2" id="KW-0732">Signal</keyword>
<accession>A0ABS6DMN8</accession>
<evidence type="ECO:0000256" key="1">
    <source>
        <dbReference type="ARBA" id="ARBA00022801"/>
    </source>
</evidence>
<evidence type="ECO:0000313" key="4">
    <source>
        <dbReference type="EMBL" id="MBU4684340.1"/>
    </source>
</evidence>
<keyword evidence="1 4" id="KW-0378">Hydrolase</keyword>
<comment type="caution">
    <text evidence="4">The sequence shown here is derived from an EMBL/GenBank/DDBJ whole genome shotgun (WGS) entry which is preliminary data.</text>
</comment>
<dbReference type="PANTHER" id="PTHR31321">
    <property type="entry name" value="ACYL-COA THIOESTER HYDROLASE YBHC-RELATED"/>
    <property type="match status" value="1"/>
</dbReference>